<name>A0ABW5N1S7_9FLAO</name>
<sequence>MEKTFVLIFILIYNFSHSQTERINLNAHGQGLKLTNSADIAGTYISFTDHDGKSANISSFDDNYTDSNYRNALQFFARNGKDFKFATSPNGNSGTNKFVILNNGNIGIGTSNPIQKLDINGGLKLNLNTHGQGIRLTNNTNNAGTYITFTDHDGKSANISSFDDNYTDSNYRNALQFFARNGKDFKFATSPNGNSGTNKFVIRNNGNIGIGTTNPDMKLTVNGDIHAKEVKIDLNIAAPDYVFKKDYRLRSINEVEKFIKKNNHLPEIPSAKEFEQNGIMQAEMDMKLLKKIEELTLYTIQQQKEIEKLKLLVTQLIASKK</sequence>
<proteinExistence type="predicted"/>
<dbReference type="RefSeq" id="WP_176027825.1">
    <property type="nucleotide sequence ID" value="NZ_JBHULX010000001.1"/>
</dbReference>
<accession>A0ABW5N1S7</accession>
<dbReference type="Proteomes" id="UP001597459">
    <property type="component" value="Unassembled WGS sequence"/>
</dbReference>
<evidence type="ECO:0000313" key="1">
    <source>
        <dbReference type="EMBL" id="MFD2589565.1"/>
    </source>
</evidence>
<reference evidence="2" key="1">
    <citation type="journal article" date="2019" name="Int. J. Syst. Evol. Microbiol.">
        <title>The Global Catalogue of Microorganisms (GCM) 10K type strain sequencing project: providing services to taxonomists for standard genome sequencing and annotation.</title>
        <authorList>
            <consortium name="The Broad Institute Genomics Platform"/>
            <consortium name="The Broad Institute Genome Sequencing Center for Infectious Disease"/>
            <person name="Wu L."/>
            <person name="Ma J."/>
        </authorList>
    </citation>
    <scope>NUCLEOTIDE SEQUENCE [LARGE SCALE GENOMIC DNA]</scope>
    <source>
        <strain evidence="2">KCTC 42423</strain>
    </source>
</reference>
<comment type="caution">
    <text evidence="1">The sequence shown here is derived from an EMBL/GenBank/DDBJ whole genome shotgun (WGS) entry which is preliminary data.</text>
</comment>
<evidence type="ECO:0008006" key="3">
    <source>
        <dbReference type="Google" id="ProtNLM"/>
    </source>
</evidence>
<evidence type="ECO:0000313" key="2">
    <source>
        <dbReference type="Proteomes" id="UP001597459"/>
    </source>
</evidence>
<dbReference type="EMBL" id="JBHULX010000001">
    <property type="protein sequence ID" value="MFD2589565.1"/>
    <property type="molecule type" value="Genomic_DNA"/>
</dbReference>
<protein>
    <recommendedName>
        <fullName evidence="3">BZIP transcription factor</fullName>
    </recommendedName>
</protein>
<keyword evidence="2" id="KW-1185">Reference proteome</keyword>
<organism evidence="1 2">
    <name type="scientific">Aquimarina hainanensis</name>
    <dbReference type="NCBI Taxonomy" id="1578017"/>
    <lineage>
        <taxon>Bacteria</taxon>
        <taxon>Pseudomonadati</taxon>
        <taxon>Bacteroidota</taxon>
        <taxon>Flavobacteriia</taxon>
        <taxon>Flavobacteriales</taxon>
        <taxon>Flavobacteriaceae</taxon>
        <taxon>Aquimarina</taxon>
    </lineage>
</organism>
<gene>
    <name evidence="1" type="ORF">ACFSTE_01900</name>
</gene>